<reference evidence="7" key="1">
    <citation type="journal article" date="2014" name="Genome Announc.">
        <title>Genome sequence of the yeast Cyberlindnera fabianii (Hansenula fabianii).</title>
        <authorList>
            <person name="Freel K.C."/>
            <person name="Sarilar V."/>
            <person name="Neuveglise C."/>
            <person name="Devillers H."/>
            <person name="Friedrich A."/>
            <person name="Schacherer J."/>
        </authorList>
    </citation>
    <scope>NUCLEOTIDE SEQUENCE</scope>
    <source>
        <strain evidence="7">YJS4271</strain>
    </source>
</reference>
<gene>
    <name evidence="8" type="ORF">BON22_3352</name>
    <name evidence="7" type="ORF">CYFA0S_15e00320g</name>
</gene>
<evidence type="ECO:0000256" key="1">
    <source>
        <dbReference type="ARBA" id="ARBA00009283"/>
    </source>
</evidence>
<name>A0A061B9N2_CYBFA</name>
<evidence type="ECO:0000313" key="8">
    <source>
        <dbReference type="EMBL" id="ONH66843.1"/>
    </source>
</evidence>
<evidence type="ECO:0000256" key="6">
    <source>
        <dbReference type="SAM" id="Phobius"/>
    </source>
</evidence>
<dbReference type="STRING" id="36022.A0A061B9N2"/>
<dbReference type="GO" id="GO:0005794">
    <property type="term" value="C:Golgi apparatus"/>
    <property type="evidence" value="ECO:0007669"/>
    <property type="project" value="TreeGrafter"/>
</dbReference>
<proteinExistence type="inferred from homology"/>
<accession>A0A061B9N2</accession>
<dbReference type="GO" id="GO:0005524">
    <property type="term" value="F:ATP binding"/>
    <property type="evidence" value="ECO:0007669"/>
    <property type="project" value="UniProtKB-KW"/>
</dbReference>
<dbReference type="Proteomes" id="UP000189513">
    <property type="component" value="Unassembled WGS sequence"/>
</dbReference>
<reference evidence="9" key="2">
    <citation type="journal article" date="2017" name="Genome Announc.">
        <title>Genome sequences of Cyberlindnera fabianii 65, Pichia kudriavzevii 129, and Saccharomyces cerevisiae 131 isolated from fermented masau fruits in Zimbabwe.</title>
        <authorList>
            <person name="van Rijswijck I.M.H."/>
            <person name="Derks M.F.L."/>
            <person name="Abee T."/>
            <person name="de Ridder D."/>
            <person name="Smid E.J."/>
        </authorList>
    </citation>
    <scope>NUCLEOTIDE SEQUENCE [LARGE SCALE GENOMIC DNA]</scope>
    <source>
        <strain evidence="9">65</strain>
    </source>
</reference>
<dbReference type="Pfam" id="PF01150">
    <property type="entry name" value="GDA1_CD39"/>
    <property type="match status" value="1"/>
</dbReference>
<sequence length="658" mass="74136">MAKDHYGIVIDSGSSGSRIQIYAWPDSAEVVKEAKADSDEDQAILHSVPRIRQEESWTFKTTPGVSTFGDKPDDVWDDHYESLFEYAEKIIPRDKWEETPIFVLATAGMRLLPQNKRERLLQEICHKIDKKTDFKLENCAEQVQIIDGETEGMYGWIGLNYLMGQLDNYDPKKETHPSYGFMDMGGASTQISFVPLKKSEIEKHRDDISTLYLRSVDGDIQQWDIFVSTWLGFGANEARKRYLKNLINILPEKNNSNDEDDYQTTRVNDPCLPKGAKLDFLHFGHTYDIIGSGNFEQCLKTTYPLLLKNLPCIDEPCLFNGVHAPEIDFEKDKFVGISEYWYTANDVFHMGGEYNFLKFSEKVKQFCESDWETINKNSEAGEYNGLPNSLLIDACFKANWVLNVLHEGFNLPRVDIEKKVPEEVTSDNGHIPFQSAGSIKGSELSWTLGRILLYASSMIPAVANSKQAVGIAPAQNEHKEFISGGITKGSKYLNFTSSSSGTSTIGLLFYFLLFALIATLIYFLIYKPTTLKRFPSAFHQAINKVKAKYNQYKYTKLSNQIASDLEGGFFQPQGIDADGFPTNDKTSGSMSPSLKASDFATNLRTRSYANLQTSSKQAFTPKKNINTARSLLDLSEFRPGGEAGFTRSQSANSFLDRS</sequence>
<dbReference type="GO" id="GO:0016020">
    <property type="term" value="C:membrane"/>
    <property type="evidence" value="ECO:0007669"/>
    <property type="project" value="TreeGrafter"/>
</dbReference>
<dbReference type="GO" id="GO:0046036">
    <property type="term" value="P:CTP metabolic process"/>
    <property type="evidence" value="ECO:0007669"/>
    <property type="project" value="TreeGrafter"/>
</dbReference>
<dbReference type="AlphaFoldDB" id="A0A061B9N2"/>
<dbReference type="GO" id="GO:0017111">
    <property type="term" value="F:ribonucleoside triphosphate phosphatase activity"/>
    <property type="evidence" value="ECO:0007669"/>
    <property type="project" value="TreeGrafter"/>
</dbReference>
<keyword evidence="2 5" id="KW-0378">Hydrolase</keyword>
<comment type="similarity">
    <text evidence="1 5">Belongs to the GDA1/CD39 NTPase family.</text>
</comment>
<evidence type="ECO:0000313" key="9">
    <source>
        <dbReference type="Proteomes" id="UP000189513"/>
    </source>
</evidence>
<dbReference type="PANTHER" id="PTHR11782">
    <property type="entry name" value="ADENOSINE/GUANOSINE DIPHOSPHATASE"/>
    <property type="match status" value="1"/>
</dbReference>
<keyword evidence="4" id="KW-0547">Nucleotide-binding</keyword>
<feature type="transmembrane region" description="Helical" evidence="6">
    <location>
        <begin position="507"/>
        <end position="526"/>
    </location>
</feature>
<dbReference type="PROSITE" id="PS01238">
    <property type="entry name" value="GDA1_CD39_NTPASE"/>
    <property type="match status" value="1"/>
</dbReference>
<dbReference type="EMBL" id="MPUK01000006">
    <property type="protein sequence ID" value="ONH66843.1"/>
    <property type="molecule type" value="Genomic_DNA"/>
</dbReference>
<dbReference type="GO" id="GO:0045134">
    <property type="term" value="F:UDP phosphatase activity"/>
    <property type="evidence" value="ECO:0007669"/>
    <property type="project" value="TreeGrafter"/>
</dbReference>
<dbReference type="OrthoDB" id="6372431at2759"/>
<evidence type="ECO:0000256" key="4">
    <source>
        <dbReference type="PIRSR" id="PIRSR600407-2"/>
    </source>
</evidence>
<evidence type="ECO:0000313" key="7">
    <source>
        <dbReference type="EMBL" id="CDR44590.1"/>
    </source>
</evidence>
<keyword evidence="6" id="KW-0472">Membrane</keyword>
<feature type="binding site" evidence="4">
    <location>
        <begin position="186"/>
        <end position="190"/>
    </location>
    <ligand>
        <name>ATP</name>
        <dbReference type="ChEBI" id="CHEBI:30616"/>
    </ligand>
</feature>
<dbReference type="GO" id="GO:0004382">
    <property type="term" value="F:GDP phosphatase activity"/>
    <property type="evidence" value="ECO:0007669"/>
    <property type="project" value="TreeGrafter"/>
</dbReference>
<keyword evidence="6" id="KW-1133">Transmembrane helix</keyword>
<organism evidence="7">
    <name type="scientific">Cyberlindnera fabianii</name>
    <name type="common">Yeast</name>
    <name type="synonym">Hansenula fabianii</name>
    <dbReference type="NCBI Taxonomy" id="36022"/>
    <lineage>
        <taxon>Eukaryota</taxon>
        <taxon>Fungi</taxon>
        <taxon>Dikarya</taxon>
        <taxon>Ascomycota</taxon>
        <taxon>Saccharomycotina</taxon>
        <taxon>Saccharomycetes</taxon>
        <taxon>Phaffomycetales</taxon>
        <taxon>Phaffomycetaceae</taxon>
        <taxon>Cyberlindnera</taxon>
    </lineage>
</organism>
<protein>
    <submittedName>
        <fullName evidence="7">CYFA0S15e00320g1_1</fullName>
    </submittedName>
    <submittedName>
        <fullName evidence="8">Golgi apyrase</fullName>
    </submittedName>
</protein>
<keyword evidence="4" id="KW-0067">ATP-binding</keyword>
<keyword evidence="6" id="KW-0812">Transmembrane</keyword>
<feature type="active site" description="Proton acceptor" evidence="3">
    <location>
        <position position="151"/>
    </location>
</feature>
<evidence type="ECO:0000256" key="3">
    <source>
        <dbReference type="PIRSR" id="PIRSR600407-1"/>
    </source>
</evidence>
<dbReference type="PANTHER" id="PTHR11782:SF121">
    <property type="entry name" value="NUCLEOSIDE-DIPHOSPHATASE MIG-23"/>
    <property type="match status" value="1"/>
</dbReference>
<dbReference type="Gene3D" id="3.30.420.150">
    <property type="entry name" value="Exopolyphosphatase. Domain 2"/>
    <property type="match status" value="1"/>
</dbReference>
<dbReference type="CDD" id="cd24039">
    <property type="entry name" value="ASKHA_NBD_YND1-like"/>
    <property type="match status" value="1"/>
</dbReference>
<dbReference type="Gene3D" id="3.30.420.40">
    <property type="match status" value="1"/>
</dbReference>
<dbReference type="EMBL" id="LK052900">
    <property type="protein sequence ID" value="CDR44590.1"/>
    <property type="molecule type" value="Genomic_DNA"/>
</dbReference>
<keyword evidence="9" id="KW-1185">Reference proteome</keyword>
<dbReference type="OMA" id="TAYEVCF"/>
<dbReference type="InterPro" id="IPR000407">
    <property type="entry name" value="GDA1_CD39_NTPase"/>
</dbReference>
<evidence type="ECO:0000256" key="5">
    <source>
        <dbReference type="RuleBase" id="RU003833"/>
    </source>
</evidence>
<reference evidence="8" key="3">
    <citation type="submission" date="2017-01" db="EMBL/GenBank/DDBJ databases">
        <authorList>
            <person name="Mah S.A."/>
            <person name="Swanson W.J."/>
            <person name="Moy G.W."/>
            <person name="Vacquier V.D."/>
        </authorList>
    </citation>
    <scope>NUCLEOTIDE SEQUENCE [LARGE SCALE GENOMIC DNA]</scope>
    <source>
        <strain evidence="8">65</strain>
    </source>
</reference>
<dbReference type="GO" id="GO:0006256">
    <property type="term" value="P:UDP catabolic process"/>
    <property type="evidence" value="ECO:0007669"/>
    <property type="project" value="TreeGrafter"/>
</dbReference>
<evidence type="ECO:0000256" key="2">
    <source>
        <dbReference type="ARBA" id="ARBA00022801"/>
    </source>
</evidence>
<dbReference type="VEuPathDB" id="FungiDB:BON22_3352"/>